<dbReference type="PANTHER" id="PTHR46797">
    <property type="entry name" value="HTH-TYPE TRANSCRIPTIONAL REGULATOR"/>
    <property type="match status" value="1"/>
</dbReference>
<evidence type="ECO:0000313" key="3">
    <source>
        <dbReference type="EMBL" id="MCI3240234.1"/>
    </source>
</evidence>
<dbReference type="SUPFAM" id="SSF47413">
    <property type="entry name" value="lambda repressor-like DNA-binding domains"/>
    <property type="match status" value="1"/>
</dbReference>
<dbReference type="SMART" id="SM00530">
    <property type="entry name" value="HTH_XRE"/>
    <property type="match status" value="1"/>
</dbReference>
<protein>
    <submittedName>
        <fullName evidence="3">Helix-turn-helix transcriptional regulator</fullName>
    </submittedName>
</protein>
<evidence type="ECO:0000313" key="4">
    <source>
        <dbReference type="Proteomes" id="UP001165270"/>
    </source>
</evidence>
<proteinExistence type="predicted"/>
<evidence type="ECO:0000256" key="1">
    <source>
        <dbReference type="ARBA" id="ARBA00023125"/>
    </source>
</evidence>
<reference evidence="3" key="1">
    <citation type="submission" date="2022-03" db="EMBL/GenBank/DDBJ databases">
        <title>Streptomyces 7R015 and 7R016 isolated from Barleria lupulina in Thailand.</title>
        <authorList>
            <person name="Kanchanasin P."/>
            <person name="Phongsopitanun W."/>
            <person name="Tanasupawat S."/>
        </authorList>
    </citation>
    <scope>NUCLEOTIDE SEQUENCE</scope>
    <source>
        <strain evidence="3">7R016</strain>
    </source>
</reference>
<dbReference type="InterPro" id="IPR050807">
    <property type="entry name" value="TransReg_Diox_bact_type"/>
</dbReference>
<dbReference type="Proteomes" id="UP001165270">
    <property type="component" value="Unassembled WGS sequence"/>
</dbReference>
<comment type="caution">
    <text evidence="3">The sequence shown here is derived from an EMBL/GenBank/DDBJ whole genome shotgun (WGS) entry which is preliminary data.</text>
</comment>
<dbReference type="PANTHER" id="PTHR46797:SF1">
    <property type="entry name" value="METHYLPHOSPHONATE SYNTHASE"/>
    <property type="match status" value="1"/>
</dbReference>
<dbReference type="Gene3D" id="1.10.260.40">
    <property type="entry name" value="lambda repressor-like DNA-binding domains"/>
    <property type="match status" value="1"/>
</dbReference>
<gene>
    <name evidence="3" type="ORF">MQN93_10920</name>
</gene>
<evidence type="ECO:0000259" key="2">
    <source>
        <dbReference type="PROSITE" id="PS50943"/>
    </source>
</evidence>
<dbReference type="CDD" id="cd00093">
    <property type="entry name" value="HTH_XRE"/>
    <property type="match status" value="1"/>
</dbReference>
<keyword evidence="4" id="KW-1185">Reference proteome</keyword>
<dbReference type="InterPro" id="IPR001387">
    <property type="entry name" value="Cro/C1-type_HTH"/>
</dbReference>
<dbReference type="Pfam" id="PF01381">
    <property type="entry name" value="HTH_3"/>
    <property type="match status" value="1"/>
</dbReference>
<name>A0ABS9XDR3_9ACTN</name>
<accession>A0ABS9XDR3</accession>
<dbReference type="PROSITE" id="PS50943">
    <property type="entry name" value="HTH_CROC1"/>
    <property type="match status" value="1"/>
</dbReference>
<feature type="domain" description="HTH cro/C1-type" evidence="2">
    <location>
        <begin position="11"/>
        <end position="65"/>
    </location>
</feature>
<dbReference type="InterPro" id="IPR010982">
    <property type="entry name" value="Lambda_DNA-bd_dom_sf"/>
</dbReference>
<keyword evidence="1" id="KW-0238">DNA-binding</keyword>
<organism evidence="3 4">
    <name type="scientific">Streptomyces spinosisporus</name>
    <dbReference type="NCBI Taxonomy" id="2927582"/>
    <lineage>
        <taxon>Bacteria</taxon>
        <taxon>Bacillati</taxon>
        <taxon>Actinomycetota</taxon>
        <taxon>Actinomycetes</taxon>
        <taxon>Kitasatosporales</taxon>
        <taxon>Streptomycetaceae</taxon>
        <taxon>Streptomyces</taxon>
    </lineage>
</organism>
<dbReference type="RefSeq" id="WP_242709303.1">
    <property type="nucleotide sequence ID" value="NZ_JALDAX010000003.1"/>
</dbReference>
<sequence length="80" mass="8891">MSPPTQDPKRLRRRRIEAGLNQKELAEAAGVSPSHMSLLERGLRGASPRVLKRFTETLNCEVEDLMPPEPEPREDEAGAA</sequence>
<dbReference type="EMBL" id="JALDAX010000003">
    <property type="protein sequence ID" value="MCI3240234.1"/>
    <property type="molecule type" value="Genomic_DNA"/>
</dbReference>